<evidence type="ECO:0000313" key="2">
    <source>
        <dbReference type="EMBL" id="MDP5184720.1"/>
    </source>
</evidence>
<name>A0ABT9II22_9ACTN</name>
<dbReference type="Proteomes" id="UP001233673">
    <property type="component" value="Unassembled WGS sequence"/>
</dbReference>
<dbReference type="RefSeq" id="WP_306001270.1">
    <property type="nucleotide sequence ID" value="NZ_JASNFN010000030.1"/>
</dbReference>
<dbReference type="EMBL" id="JASNFN010000030">
    <property type="protein sequence ID" value="MDP5184720.1"/>
    <property type="molecule type" value="Genomic_DNA"/>
</dbReference>
<feature type="signal peptide" evidence="1">
    <location>
        <begin position="1"/>
        <end position="24"/>
    </location>
</feature>
<organism evidence="2 3">
    <name type="scientific">Blastococcus carthaginiensis</name>
    <dbReference type="NCBI Taxonomy" id="3050034"/>
    <lineage>
        <taxon>Bacteria</taxon>
        <taxon>Bacillati</taxon>
        <taxon>Actinomycetota</taxon>
        <taxon>Actinomycetes</taxon>
        <taxon>Geodermatophilales</taxon>
        <taxon>Geodermatophilaceae</taxon>
        <taxon>Blastococcus</taxon>
    </lineage>
</organism>
<sequence>MRLSRVLLAGVAVAGVAATTSAFTASNTVPPSTAGYGSATVSGATATDIAYVLDAADKSLVDSINFEITEDITGMQAFLTLRTGAAPGTVVGTPISCVVGTRTTISPVTCSVPDQPLVSFNSIGLTIAQ</sequence>
<proteinExistence type="predicted"/>
<evidence type="ECO:0000256" key="1">
    <source>
        <dbReference type="SAM" id="SignalP"/>
    </source>
</evidence>
<keyword evidence="1" id="KW-0732">Signal</keyword>
<gene>
    <name evidence="2" type="ORF">QOZ88_18960</name>
</gene>
<protein>
    <submittedName>
        <fullName evidence="2">Uncharacterized protein</fullName>
    </submittedName>
</protein>
<evidence type="ECO:0000313" key="3">
    <source>
        <dbReference type="Proteomes" id="UP001233673"/>
    </source>
</evidence>
<comment type="caution">
    <text evidence="2">The sequence shown here is derived from an EMBL/GenBank/DDBJ whole genome shotgun (WGS) entry which is preliminary data.</text>
</comment>
<feature type="chain" id="PRO_5046903361" evidence="1">
    <location>
        <begin position="25"/>
        <end position="129"/>
    </location>
</feature>
<accession>A0ABT9II22</accession>
<keyword evidence="3" id="KW-1185">Reference proteome</keyword>
<reference evidence="3" key="1">
    <citation type="submission" date="2023-05" db="EMBL/GenBank/DDBJ databases">
        <title>Draft genome of Pseudofrankia sp. BMG5.37.</title>
        <authorList>
            <person name="Gtari M."/>
            <person name="Ghodhbane F."/>
            <person name="Sbissi I."/>
        </authorList>
    </citation>
    <scope>NUCLEOTIDE SEQUENCE [LARGE SCALE GENOMIC DNA]</scope>
    <source>
        <strain evidence="3">BMG 814</strain>
    </source>
</reference>